<organism evidence="1 2">
    <name type="scientific">Choristoneura fumiferana</name>
    <name type="common">Spruce budworm moth</name>
    <name type="synonym">Archips fumiferana</name>
    <dbReference type="NCBI Taxonomy" id="7141"/>
    <lineage>
        <taxon>Eukaryota</taxon>
        <taxon>Metazoa</taxon>
        <taxon>Ecdysozoa</taxon>
        <taxon>Arthropoda</taxon>
        <taxon>Hexapoda</taxon>
        <taxon>Insecta</taxon>
        <taxon>Pterygota</taxon>
        <taxon>Neoptera</taxon>
        <taxon>Endopterygota</taxon>
        <taxon>Lepidoptera</taxon>
        <taxon>Glossata</taxon>
        <taxon>Ditrysia</taxon>
        <taxon>Tortricoidea</taxon>
        <taxon>Tortricidae</taxon>
        <taxon>Tortricinae</taxon>
        <taxon>Choristoneura</taxon>
    </lineage>
</organism>
<accession>A0ACC0JN66</accession>
<evidence type="ECO:0000313" key="2">
    <source>
        <dbReference type="Proteomes" id="UP001064048"/>
    </source>
</evidence>
<keyword evidence="2" id="KW-1185">Reference proteome</keyword>
<reference evidence="1 2" key="1">
    <citation type="journal article" date="2022" name="Genome Biol. Evol.">
        <title>The Spruce Budworm Genome: Reconstructing the Evolutionary History of Antifreeze Proteins.</title>
        <authorList>
            <person name="Beliveau C."/>
            <person name="Gagne P."/>
            <person name="Picq S."/>
            <person name="Vernygora O."/>
            <person name="Keeling C.I."/>
            <person name="Pinkney K."/>
            <person name="Doucet D."/>
            <person name="Wen F."/>
            <person name="Johnston J.S."/>
            <person name="Maaroufi H."/>
            <person name="Boyle B."/>
            <person name="Laroche J."/>
            <person name="Dewar K."/>
            <person name="Juretic N."/>
            <person name="Blackburn G."/>
            <person name="Nisole A."/>
            <person name="Brunet B."/>
            <person name="Brandao M."/>
            <person name="Lumley L."/>
            <person name="Duan J."/>
            <person name="Quan G."/>
            <person name="Lucarotti C.J."/>
            <person name="Roe A.D."/>
            <person name="Sperling F.A.H."/>
            <person name="Levesque R.C."/>
            <person name="Cusson M."/>
        </authorList>
    </citation>
    <scope>NUCLEOTIDE SEQUENCE [LARGE SCALE GENOMIC DNA]</scope>
    <source>
        <strain evidence="1">Glfc:IPQL:Cfum</strain>
    </source>
</reference>
<dbReference type="Proteomes" id="UP001064048">
    <property type="component" value="Chromosome 19"/>
</dbReference>
<gene>
    <name evidence="1" type="ORF">MSG28_011379</name>
</gene>
<evidence type="ECO:0000313" key="1">
    <source>
        <dbReference type="EMBL" id="KAI8425554.1"/>
    </source>
</evidence>
<protein>
    <submittedName>
        <fullName evidence="1">Uncharacterized protein</fullName>
    </submittedName>
</protein>
<dbReference type="EMBL" id="CM046119">
    <property type="protein sequence ID" value="KAI8425554.1"/>
    <property type="molecule type" value="Genomic_DNA"/>
</dbReference>
<proteinExistence type="predicted"/>
<name>A0ACC0JN66_CHOFU</name>
<comment type="caution">
    <text evidence="1">The sequence shown here is derived from an EMBL/GenBank/DDBJ whole genome shotgun (WGS) entry which is preliminary data.</text>
</comment>
<sequence>MFQIVLLVAVLVLTIVYQWGRYNEAYWKKRGVAFYDRNKILGIFWDFFFRDKAVFEALNDLYKTYDNEPAVGIGSLTTPTLYVIDPHNIQHIVQSDFQAFSHRGVMVNKGDLLADNILFMNGPRWKLMRQKMTPLFTAAKLRNMYYIIDKSAQDFVEHLRENPQKLKGKGYDTINEFCCAAIAAAVFGIGTESTYKSPFLQMARNAVRLTFATNIKFGISRISQNISRVLGIKFFKEHEDFFIGAIKQIIRAREKENMNKHDFADICLSLQKAGTMRDLETGQELEPTDELLAAQGFFFFIAGVEPAASTMFGALIELGKQPDIQKKVQQEIDATFEEHNGNITYDIVSNMTYLDQVLNETLRMHAPIGFSNRQCVRDSVLPEGNIRVSKGTKIYIPIYDLHFDPKYFTDPEVFDPERFSPENKAKSEVAFVPFGRGGRVCIGMRYARLQILAGLLHLLRNYDVVTHVDKNSRKYAKGQFQPGLMCHCWEKSSPPCPPFLPIQSSLSQVVEKYVQVVPPPPSGTTPSSPSVLWHPLSGIFSPPQWMHSADVADPVPLQPGRGRYNEAYWKKRGVAFYERNKLFGIIWDFMFRDQALFEALSELYKKYKNEPAVGIGSFMTPTLYVLDPQNIQHVLQLDFQSFSHRGININEGDKLADNVIFMNGPRWKLMRQKMTPLFTAAKLKNMFYIMDRSAQDFVQHLKENPQKLKGNGYDTINEFCSAAIAAAVFGIGTGSTYQSPFLEMARNAVKLNWRTNLRFAITGASSTLSRILGLKLFKEQEEFFIGAIKKVLRKAGTMRDPETGQELEPTDELLAAQGFFFFIAGVEPAASAMFGALTELGKKPDIQKKVQQEIDETIEKYDGKITYEIISEMKYLDQVLSEALRMHTPIGFLGRQCIKDAVLPVGNIRISKGTNLFIPIYDLHFDPKFFPDPEVFDPDRFSPENKGKSEIAYLPFGRGGRVCIGMRYARLQVLAGLLHFLRNYEVVSIVDKNSRKYAKGQFQVRRIDTDTQFIPRKL</sequence>